<evidence type="ECO:0000256" key="1">
    <source>
        <dbReference type="SAM" id="MobiDB-lite"/>
    </source>
</evidence>
<feature type="region of interest" description="Disordered" evidence="1">
    <location>
        <begin position="160"/>
        <end position="206"/>
    </location>
</feature>
<comment type="caution">
    <text evidence="2">The sequence shown here is derived from an EMBL/GenBank/DDBJ whole genome shotgun (WGS) entry which is preliminary data.</text>
</comment>
<evidence type="ECO:0000313" key="3">
    <source>
        <dbReference type="Proteomes" id="UP001500542"/>
    </source>
</evidence>
<accession>A0ABP3ZQK8</accession>
<dbReference type="RefSeq" id="WP_343964422.1">
    <property type="nucleotide sequence ID" value="NZ_BAAAHK010000002.1"/>
</dbReference>
<dbReference type="EMBL" id="BAAAHK010000002">
    <property type="protein sequence ID" value="GAA0925798.1"/>
    <property type="molecule type" value="Genomic_DNA"/>
</dbReference>
<protein>
    <submittedName>
        <fullName evidence="2">Uncharacterized protein</fullName>
    </submittedName>
</protein>
<organism evidence="2 3">
    <name type="scientific">Kribbella koreensis</name>
    <dbReference type="NCBI Taxonomy" id="57909"/>
    <lineage>
        <taxon>Bacteria</taxon>
        <taxon>Bacillati</taxon>
        <taxon>Actinomycetota</taxon>
        <taxon>Actinomycetes</taxon>
        <taxon>Propionibacteriales</taxon>
        <taxon>Kribbellaceae</taxon>
        <taxon>Kribbella</taxon>
    </lineage>
</organism>
<gene>
    <name evidence="2" type="ORF">GCM10009554_05540</name>
</gene>
<keyword evidence="3" id="KW-1185">Reference proteome</keyword>
<sequence length="206" mass="22390">MRLALDALRARVAAEPAATAEFVGALSDHSTGYKLGSRVKSPQSLPRKYADHLEALDDGEPDDILRYTMLTDSPDQPVAETQSTVDQLRKAGWQPESAVQSYTEGSRYKGIHVSFRRPSGETVELQFHSTVSARVNEATTLLNGLCLDPAVTAEWAPRRTPILQPSPGRRSLHQPIGATRSVTVVSRPEAPGRRKSPGLIGCQPPD</sequence>
<evidence type="ECO:0000313" key="2">
    <source>
        <dbReference type="EMBL" id="GAA0925798.1"/>
    </source>
</evidence>
<name>A0ABP3ZQK8_9ACTN</name>
<proteinExistence type="predicted"/>
<dbReference type="Proteomes" id="UP001500542">
    <property type="component" value="Unassembled WGS sequence"/>
</dbReference>
<reference evidence="3" key="1">
    <citation type="journal article" date="2019" name="Int. J. Syst. Evol. Microbiol.">
        <title>The Global Catalogue of Microorganisms (GCM) 10K type strain sequencing project: providing services to taxonomists for standard genome sequencing and annotation.</title>
        <authorList>
            <consortium name="The Broad Institute Genomics Platform"/>
            <consortium name="The Broad Institute Genome Sequencing Center for Infectious Disease"/>
            <person name="Wu L."/>
            <person name="Ma J."/>
        </authorList>
    </citation>
    <scope>NUCLEOTIDE SEQUENCE [LARGE SCALE GENOMIC DNA]</scope>
    <source>
        <strain evidence="3">JCM 10977</strain>
    </source>
</reference>